<accession>A0A0G4IAK9</accession>
<feature type="compositionally biased region" description="Polar residues" evidence="1">
    <location>
        <begin position="129"/>
        <end position="138"/>
    </location>
</feature>
<feature type="non-terminal residue" evidence="2">
    <location>
        <position position="1"/>
    </location>
</feature>
<gene>
    <name evidence="2" type="ORF">Cvel_12604</name>
</gene>
<name>A0A0G4IAK9_9ALVE</name>
<protein>
    <submittedName>
        <fullName evidence="2">Uncharacterized protein</fullName>
    </submittedName>
</protein>
<evidence type="ECO:0000256" key="1">
    <source>
        <dbReference type="SAM" id="MobiDB-lite"/>
    </source>
</evidence>
<dbReference type="AlphaFoldDB" id="A0A0G4IAK9"/>
<feature type="compositionally biased region" description="Polar residues" evidence="1">
    <location>
        <begin position="47"/>
        <end position="59"/>
    </location>
</feature>
<sequence>DLESEWTAWRKRLFPEVCKDKQNTKGSATKAGSKTSQRQRKRIDTAAKSNGTTAGSRLNAQKLKLLDWENIPGPGAYDISSSAFGDPEKEPRGLRAPAFERYSGTGRLGGKRQHGTGRGGRAAGDGDESQSTCSTATGGASMHLAEGQQGEVSPAYTNAEIDAPLKKR</sequence>
<feature type="region of interest" description="Disordered" evidence="1">
    <location>
        <begin position="76"/>
        <end position="168"/>
    </location>
</feature>
<evidence type="ECO:0000313" key="2">
    <source>
        <dbReference type="EMBL" id="CEM54226.1"/>
    </source>
</evidence>
<organism evidence="2">
    <name type="scientific">Chromera velia CCMP2878</name>
    <dbReference type="NCBI Taxonomy" id="1169474"/>
    <lineage>
        <taxon>Eukaryota</taxon>
        <taxon>Sar</taxon>
        <taxon>Alveolata</taxon>
        <taxon>Colpodellida</taxon>
        <taxon>Chromeraceae</taxon>
        <taxon>Chromera</taxon>
    </lineage>
</organism>
<proteinExistence type="predicted"/>
<dbReference type="EMBL" id="CDMZ01005767">
    <property type="protein sequence ID" value="CEM54226.1"/>
    <property type="molecule type" value="Genomic_DNA"/>
</dbReference>
<feature type="compositionally biased region" description="Polar residues" evidence="1">
    <location>
        <begin position="24"/>
        <end position="36"/>
    </location>
</feature>
<dbReference type="VEuPathDB" id="CryptoDB:Cvel_12604"/>
<feature type="region of interest" description="Disordered" evidence="1">
    <location>
        <begin position="20"/>
        <end position="60"/>
    </location>
</feature>
<reference evidence="2" key="1">
    <citation type="submission" date="2014-11" db="EMBL/GenBank/DDBJ databases">
        <authorList>
            <person name="Otto D Thomas"/>
            <person name="Naeem Raeece"/>
        </authorList>
    </citation>
    <scope>NUCLEOTIDE SEQUENCE</scope>
</reference>